<sequence length="218" mass="24081">MANLPYVQVTGSLEIMLEKIKTASVPEKFSQDYVSTKLQLKGGSGRALIPFIKKMGLVASDGTPTDRYREFRNPAKSGFAIAKAMRELYETLFEMNEYVYELDNNKLKSIIIEATGAEANSTVVQKTLSTFCALKKIASFDTNENNSSGESNGKSTENAMSQNTSPVPPMQQIAYKQPSSKSEGINLSYTINLNLPATTDIEVFNAIFKSLKQHLLQE</sequence>
<accession>A0ABN8AL12</accession>
<gene>
    <name evidence="2" type="ORF">NTG6680_0070</name>
</gene>
<name>A0ABN8AL12_9PROT</name>
<dbReference type="Proteomes" id="UP000839052">
    <property type="component" value="Chromosome"/>
</dbReference>
<dbReference type="RefSeq" id="WP_239795430.1">
    <property type="nucleotide sequence ID" value="NZ_OU912926.1"/>
</dbReference>
<feature type="region of interest" description="Disordered" evidence="1">
    <location>
        <begin position="142"/>
        <end position="171"/>
    </location>
</feature>
<feature type="compositionally biased region" description="Low complexity" evidence="1">
    <location>
        <begin position="142"/>
        <end position="158"/>
    </location>
</feature>
<dbReference type="EMBL" id="OU912926">
    <property type="protein sequence ID" value="CAG9931323.1"/>
    <property type="molecule type" value="Genomic_DNA"/>
</dbReference>
<evidence type="ECO:0000256" key="1">
    <source>
        <dbReference type="SAM" id="MobiDB-lite"/>
    </source>
</evidence>
<evidence type="ECO:0000313" key="2">
    <source>
        <dbReference type="EMBL" id="CAG9931323.1"/>
    </source>
</evidence>
<proteinExistence type="predicted"/>
<dbReference type="Pfam" id="PF17278">
    <property type="entry name" value="DUF5343"/>
    <property type="match status" value="1"/>
</dbReference>
<reference evidence="2 3" key="1">
    <citation type="submission" date="2021-10" db="EMBL/GenBank/DDBJ databases">
        <authorList>
            <person name="Koch H."/>
        </authorList>
    </citation>
    <scope>NUCLEOTIDE SEQUENCE [LARGE SCALE GENOMIC DNA]</scope>
    <source>
        <strain evidence="2">6680</strain>
    </source>
</reference>
<protein>
    <recommendedName>
        <fullName evidence="4">DUF5343 domain-containing protein</fullName>
    </recommendedName>
</protein>
<evidence type="ECO:0000313" key="3">
    <source>
        <dbReference type="Proteomes" id="UP000839052"/>
    </source>
</evidence>
<evidence type="ECO:0008006" key="4">
    <source>
        <dbReference type="Google" id="ProtNLM"/>
    </source>
</evidence>
<dbReference type="InterPro" id="IPR035235">
    <property type="entry name" value="DUF5343"/>
</dbReference>
<keyword evidence="3" id="KW-1185">Reference proteome</keyword>
<organism evidence="2 3">
    <name type="scientific">Candidatus Nitrotoga arctica</name>
    <dbReference type="NCBI Taxonomy" id="453162"/>
    <lineage>
        <taxon>Bacteria</taxon>
        <taxon>Pseudomonadati</taxon>
        <taxon>Pseudomonadota</taxon>
        <taxon>Betaproteobacteria</taxon>
        <taxon>Nitrosomonadales</taxon>
        <taxon>Gallionellaceae</taxon>
        <taxon>Candidatus Nitrotoga</taxon>
    </lineage>
</organism>